<dbReference type="InterPro" id="IPR006501">
    <property type="entry name" value="Pectinesterase_inhib_dom"/>
</dbReference>
<dbReference type="NCBIfam" id="TIGR01614">
    <property type="entry name" value="PME_inhib"/>
    <property type="match status" value="1"/>
</dbReference>
<dbReference type="CDD" id="cd15798">
    <property type="entry name" value="PMEI-like_3"/>
    <property type="match status" value="1"/>
</dbReference>
<dbReference type="SMART" id="SM00856">
    <property type="entry name" value="PMEI"/>
    <property type="match status" value="1"/>
</dbReference>
<evidence type="ECO:0000259" key="4">
    <source>
        <dbReference type="SMART" id="SM00856"/>
    </source>
</evidence>
<dbReference type="InterPro" id="IPR051955">
    <property type="entry name" value="PME_Inhibitor"/>
</dbReference>
<dbReference type="InterPro" id="IPR035513">
    <property type="entry name" value="Invertase/methylesterase_inhib"/>
</dbReference>
<name>A0ABQ9LBR4_HEVBR</name>
<comment type="caution">
    <text evidence="5">The sequence shown here is derived from an EMBL/GenBank/DDBJ whole genome shotgun (WGS) entry which is preliminary data.</text>
</comment>
<dbReference type="EMBL" id="JARPOI010000013">
    <property type="protein sequence ID" value="KAJ9164070.1"/>
    <property type="molecule type" value="Genomic_DNA"/>
</dbReference>
<feature type="domain" description="Pectinesterase inhibitor" evidence="4">
    <location>
        <begin position="32"/>
        <end position="188"/>
    </location>
</feature>
<proteinExistence type="inferred from homology"/>
<organism evidence="5 6">
    <name type="scientific">Hevea brasiliensis</name>
    <name type="common">Para rubber tree</name>
    <name type="synonym">Siphonia brasiliensis</name>
    <dbReference type="NCBI Taxonomy" id="3981"/>
    <lineage>
        <taxon>Eukaryota</taxon>
        <taxon>Viridiplantae</taxon>
        <taxon>Streptophyta</taxon>
        <taxon>Embryophyta</taxon>
        <taxon>Tracheophyta</taxon>
        <taxon>Spermatophyta</taxon>
        <taxon>Magnoliopsida</taxon>
        <taxon>eudicotyledons</taxon>
        <taxon>Gunneridae</taxon>
        <taxon>Pentapetalae</taxon>
        <taxon>rosids</taxon>
        <taxon>fabids</taxon>
        <taxon>Malpighiales</taxon>
        <taxon>Euphorbiaceae</taxon>
        <taxon>Crotonoideae</taxon>
        <taxon>Micrandreae</taxon>
        <taxon>Hevea</taxon>
    </lineage>
</organism>
<dbReference type="Proteomes" id="UP001174677">
    <property type="component" value="Chromosome 13"/>
</dbReference>
<gene>
    <name evidence="5" type="ORF">P3X46_023685</name>
</gene>
<protein>
    <recommendedName>
        <fullName evidence="4">Pectinesterase inhibitor domain-containing protein</fullName>
    </recommendedName>
</protein>
<sequence>MQSFSAIIISLAFFSIANSLAARLLEPRRLGSSDDFIKTSCEVTRYPDLCYQSLSAYDSTIQDDPTQLANAALNVTLQSAESTSNMVLNMSKAHNLRPKGAGPIRDCVENMKDSVDELQQSLVAMKDLEGPDFEIKMSNIQTWVSAALTDEDTCMDGFEGNAMNGKVKDTIRSYIERVAQLTSNALALINKLVN</sequence>
<comment type="similarity">
    <text evidence="2">Belongs to the PMEI family.</text>
</comment>
<accession>A0ABQ9LBR4</accession>
<evidence type="ECO:0000313" key="5">
    <source>
        <dbReference type="EMBL" id="KAJ9164070.1"/>
    </source>
</evidence>
<dbReference type="Pfam" id="PF04043">
    <property type="entry name" value="PMEI"/>
    <property type="match status" value="1"/>
</dbReference>
<dbReference type="PANTHER" id="PTHR31080:SF161">
    <property type="entry name" value="OS10G0508700 PROTEIN"/>
    <property type="match status" value="1"/>
</dbReference>
<evidence type="ECO:0000256" key="2">
    <source>
        <dbReference type="ARBA" id="ARBA00038471"/>
    </source>
</evidence>
<keyword evidence="6" id="KW-1185">Reference proteome</keyword>
<reference evidence="5" key="1">
    <citation type="journal article" date="2023" name="Plant Biotechnol. J.">
        <title>Chromosome-level wild Hevea brasiliensis genome provides new tools for genomic-assisted breeding and valuable loci to elevate rubber yield.</title>
        <authorList>
            <person name="Cheng H."/>
            <person name="Song X."/>
            <person name="Hu Y."/>
            <person name="Wu T."/>
            <person name="Yang Q."/>
            <person name="An Z."/>
            <person name="Feng S."/>
            <person name="Deng Z."/>
            <person name="Wu W."/>
            <person name="Zeng X."/>
            <person name="Tu M."/>
            <person name="Wang X."/>
            <person name="Huang H."/>
        </authorList>
    </citation>
    <scope>NUCLEOTIDE SEQUENCE</scope>
    <source>
        <strain evidence="5">MT/VB/25A 57/8</strain>
    </source>
</reference>
<evidence type="ECO:0000313" key="6">
    <source>
        <dbReference type="Proteomes" id="UP001174677"/>
    </source>
</evidence>
<dbReference type="SUPFAM" id="SSF101148">
    <property type="entry name" value="Plant invertase/pectin methylesterase inhibitor"/>
    <property type="match status" value="1"/>
</dbReference>
<keyword evidence="1 3" id="KW-0732">Signal</keyword>
<dbReference type="Gene3D" id="1.20.140.40">
    <property type="entry name" value="Invertase/pectin methylesterase inhibitor family protein"/>
    <property type="match status" value="1"/>
</dbReference>
<evidence type="ECO:0000256" key="3">
    <source>
        <dbReference type="SAM" id="SignalP"/>
    </source>
</evidence>
<feature type="chain" id="PRO_5047009823" description="Pectinesterase inhibitor domain-containing protein" evidence="3">
    <location>
        <begin position="22"/>
        <end position="194"/>
    </location>
</feature>
<dbReference type="PANTHER" id="PTHR31080">
    <property type="entry name" value="PECTINESTERASE INHIBITOR-LIKE"/>
    <property type="match status" value="1"/>
</dbReference>
<feature type="signal peptide" evidence="3">
    <location>
        <begin position="1"/>
        <end position="21"/>
    </location>
</feature>
<evidence type="ECO:0000256" key="1">
    <source>
        <dbReference type="ARBA" id="ARBA00022729"/>
    </source>
</evidence>